<dbReference type="RefSeq" id="WP_339575149.1">
    <property type="nucleotide sequence ID" value="NZ_JBBIAA010000011.1"/>
</dbReference>
<protein>
    <submittedName>
        <fullName evidence="2">STAS domain-containing protein</fullName>
    </submittedName>
</protein>
<name>A0ABU8RL34_9ACTN</name>
<dbReference type="SUPFAM" id="SSF52091">
    <property type="entry name" value="SpoIIaa-like"/>
    <property type="match status" value="1"/>
</dbReference>
<gene>
    <name evidence="2" type="ORF">WDZ17_10730</name>
</gene>
<dbReference type="PROSITE" id="PS50801">
    <property type="entry name" value="STAS"/>
    <property type="match status" value="1"/>
</dbReference>
<keyword evidence="3" id="KW-1185">Reference proteome</keyword>
<dbReference type="Proteomes" id="UP001387100">
    <property type="component" value="Unassembled WGS sequence"/>
</dbReference>
<feature type="domain" description="STAS" evidence="1">
    <location>
        <begin position="1"/>
        <end position="45"/>
    </location>
</feature>
<dbReference type="Gene3D" id="3.30.750.24">
    <property type="entry name" value="STAS domain"/>
    <property type="match status" value="1"/>
</dbReference>
<comment type="caution">
    <text evidence="2">The sequence shown here is derived from an EMBL/GenBank/DDBJ whole genome shotgun (WGS) entry which is preliminary data.</text>
</comment>
<dbReference type="Pfam" id="PF13466">
    <property type="entry name" value="STAS_2"/>
    <property type="match status" value="1"/>
</dbReference>
<dbReference type="EMBL" id="JBBIAA010000011">
    <property type="protein sequence ID" value="MEJ5945765.1"/>
    <property type="molecule type" value="Genomic_DNA"/>
</dbReference>
<sequence>MADDLDLRTAPRLAERVLDLVRCGASVAVDTSAVAFVDCCGLAALERCVAEGRGEVSLEPVGVAVERLRHLVELSGRAVPSAG</sequence>
<proteinExistence type="predicted"/>
<accession>A0ABU8RL34</accession>
<evidence type="ECO:0000313" key="3">
    <source>
        <dbReference type="Proteomes" id="UP001387100"/>
    </source>
</evidence>
<evidence type="ECO:0000259" key="1">
    <source>
        <dbReference type="PROSITE" id="PS50801"/>
    </source>
</evidence>
<dbReference type="InterPro" id="IPR002645">
    <property type="entry name" value="STAS_dom"/>
</dbReference>
<dbReference type="InterPro" id="IPR036513">
    <property type="entry name" value="STAS_dom_sf"/>
</dbReference>
<reference evidence="2 3" key="1">
    <citation type="journal article" date="2017" name="Int. J. Syst. Evol. Microbiol.">
        <title>Pseudokineococcus basanitobsidens sp. nov., isolated from volcanic rock.</title>
        <authorList>
            <person name="Lee D.W."/>
            <person name="Park M.Y."/>
            <person name="Kim J.J."/>
            <person name="Kim B.S."/>
        </authorList>
    </citation>
    <scope>NUCLEOTIDE SEQUENCE [LARGE SCALE GENOMIC DNA]</scope>
    <source>
        <strain evidence="2 3">DSM 103726</strain>
    </source>
</reference>
<organism evidence="2 3">
    <name type="scientific">Pseudokineococcus basanitobsidens</name>
    <dbReference type="NCBI Taxonomy" id="1926649"/>
    <lineage>
        <taxon>Bacteria</taxon>
        <taxon>Bacillati</taxon>
        <taxon>Actinomycetota</taxon>
        <taxon>Actinomycetes</taxon>
        <taxon>Kineosporiales</taxon>
        <taxon>Kineosporiaceae</taxon>
        <taxon>Pseudokineococcus</taxon>
    </lineage>
</organism>
<evidence type="ECO:0000313" key="2">
    <source>
        <dbReference type="EMBL" id="MEJ5945765.1"/>
    </source>
</evidence>
<dbReference type="InterPro" id="IPR058548">
    <property type="entry name" value="MlaB-like_STAS"/>
</dbReference>